<dbReference type="Pfam" id="PF12697">
    <property type="entry name" value="Abhydrolase_6"/>
    <property type="match status" value="1"/>
</dbReference>
<dbReference type="InterPro" id="IPR020422">
    <property type="entry name" value="TYR_PHOSPHATASE_DUAL_dom"/>
</dbReference>
<keyword evidence="6" id="KW-1185">Reference proteome</keyword>
<dbReference type="Pfam" id="PF00782">
    <property type="entry name" value="DSPc"/>
    <property type="match status" value="1"/>
</dbReference>
<dbReference type="GO" id="GO:0006370">
    <property type="term" value="P:7-methylguanosine mRNA capping"/>
    <property type="evidence" value="ECO:0007669"/>
    <property type="project" value="TreeGrafter"/>
</dbReference>
<dbReference type="InterPro" id="IPR000340">
    <property type="entry name" value="Dual-sp_phosphatase_cat-dom"/>
</dbReference>
<dbReference type="PANTHER" id="PTHR10367:SF25">
    <property type="entry name" value="DUAL SPECIFICITY PHOSPHATASE CATALYTIC DOMAIN PROTEIN (AFU_ORTHOLOGUE AFUA_1G03540)"/>
    <property type="match status" value="1"/>
</dbReference>
<dbReference type="SUPFAM" id="SSF53474">
    <property type="entry name" value="alpha/beta-Hydrolases"/>
    <property type="match status" value="1"/>
</dbReference>
<feature type="region of interest" description="Disordered" evidence="3">
    <location>
        <begin position="358"/>
        <end position="392"/>
    </location>
</feature>
<dbReference type="SMART" id="SM00404">
    <property type="entry name" value="PTPc_motif"/>
    <property type="match status" value="1"/>
</dbReference>
<accession>A0A9P5D1D2</accession>
<evidence type="ECO:0000256" key="3">
    <source>
        <dbReference type="SAM" id="MobiDB-lite"/>
    </source>
</evidence>
<dbReference type="Gene3D" id="3.90.190.10">
    <property type="entry name" value="Protein tyrosine phosphatase superfamily"/>
    <property type="match status" value="1"/>
</dbReference>
<dbReference type="PROSITE" id="PS50056">
    <property type="entry name" value="TYR_PHOSPHATASE_2"/>
    <property type="match status" value="1"/>
</dbReference>
<dbReference type="FunFam" id="3.90.190.10:FF:000090">
    <property type="entry name" value="Dual specificity phosphatase catalytic domain protein"/>
    <property type="match status" value="1"/>
</dbReference>
<protein>
    <recommendedName>
        <fullName evidence="4">Tyrosine specific protein phosphatases domain-containing protein</fullName>
    </recommendedName>
</protein>
<evidence type="ECO:0000256" key="2">
    <source>
        <dbReference type="ARBA" id="ARBA00022912"/>
    </source>
</evidence>
<dbReference type="OrthoDB" id="428974at2759"/>
<reference evidence="5" key="1">
    <citation type="submission" date="2020-03" db="EMBL/GenBank/DDBJ databases">
        <title>Site-based positive gene gene selection in Geosmithia morbida across the United States reveals a broad range of putative effectors and factors for local host and environmental adapation.</title>
        <authorList>
            <person name="Onufrak A."/>
            <person name="Murdoch R.W."/>
            <person name="Gazis R."/>
            <person name="Huff M."/>
            <person name="Staton M."/>
            <person name="Klingeman W."/>
            <person name="Hadziabdic D."/>
        </authorList>
    </citation>
    <scope>NUCLEOTIDE SEQUENCE</scope>
    <source>
        <strain evidence="5">1262</strain>
    </source>
</reference>
<dbReference type="GO" id="GO:0004484">
    <property type="term" value="F:mRNA guanylyltransferase activity"/>
    <property type="evidence" value="ECO:0007669"/>
    <property type="project" value="TreeGrafter"/>
</dbReference>
<dbReference type="CDD" id="cd14502">
    <property type="entry name" value="RNA_5'-triphosphatase"/>
    <property type="match status" value="1"/>
</dbReference>
<feature type="compositionally biased region" description="Low complexity" evidence="3">
    <location>
        <begin position="324"/>
        <end position="334"/>
    </location>
</feature>
<evidence type="ECO:0000259" key="4">
    <source>
        <dbReference type="PROSITE" id="PS50056"/>
    </source>
</evidence>
<proteinExistence type="predicted"/>
<organism evidence="5 6">
    <name type="scientific">Geosmithia morbida</name>
    <dbReference type="NCBI Taxonomy" id="1094350"/>
    <lineage>
        <taxon>Eukaryota</taxon>
        <taxon>Fungi</taxon>
        <taxon>Dikarya</taxon>
        <taxon>Ascomycota</taxon>
        <taxon>Pezizomycotina</taxon>
        <taxon>Sordariomycetes</taxon>
        <taxon>Hypocreomycetidae</taxon>
        <taxon>Hypocreales</taxon>
        <taxon>Bionectriaceae</taxon>
        <taxon>Geosmithia</taxon>
    </lineage>
</organism>
<dbReference type="SUPFAM" id="SSF52799">
    <property type="entry name" value="(Phosphotyrosine protein) phosphatases II"/>
    <property type="match status" value="1"/>
</dbReference>
<dbReference type="InterPro" id="IPR016130">
    <property type="entry name" value="Tyr_Pase_AS"/>
</dbReference>
<dbReference type="InterPro" id="IPR029021">
    <property type="entry name" value="Prot-tyrosine_phosphatase-like"/>
</dbReference>
<dbReference type="EMBL" id="JAANYQ010000021">
    <property type="protein sequence ID" value="KAF4119720.1"/>
    <property type="molecule type" value="Genomic_DNA"/>
</dbReference>
<feature type="domain" description="Tyrosine specific protein phosphatases" evidence="4">
    <location>
        <begin position="546"/>
        <end position="619"/>
    </location>
</feature>
<keyword evidence="2" id="KW-0904">Protein phosphatase</keyword>
<dbReference type="RefSeq" id="XP_035318372.1">
    <property type="nucleotide sequence ID" value="XM_035466361.1"/>
</dbReference>
<comment type="caution">
    <text evidence="5">The sequence shown here is derived from an EMBL/GenBank/DDBJ whole genome shotgun (WGS) entry which is preliminary data.</text>
</comment>
<dbReference type="InterPro" id="IPR000387">
    <property type="entry name" value="Tyr_Pase_dom"/>
</dbReference>
<dbReference type="AlphaFoldDB" id="A0A9P5D1D2"/>
<dbReference type="PANTHER" id="PTHR10367">
    <property type="entry name" value="MRNA-CAPPING ENZYME"/>
    <property type="match status" value="1"/>
</dbReference>
<feature type="region of interest" description="Disordered" evidence="3">
    <location>
        <begin position="300"/>
        <end position="342"/>
    </location>
</feature>
<evidence type="ECO:0000313" key="6">
    <source>
        <dbReference type="Proteomes" id="UP000749293"/>
    </source>
</evidence>
<gene>
    <name evidence="5" type="ORF">GMORB2_4386</name>
</gene>
<keyword evidence="1" id="KW-0378">Hydrolase</keyword>
<dbReference type="InterPro" id="IPR003595">
    <property type="entry name" value="Tyr_Pase_cat"/>
</dbReference>
<dbReference type="Proteomes" id="UP000749293">
    <property type="component" value="Unassembled WGS sequence"/>
</dbReference>
<dbReference type="GO" id="GO:0004721">
    <property type="term" value="F:phosphoprotein phosphatase activity"/>
    <property type="evidence" value="ECO:0007669"/>
    <property type="project" value="UniProtKB-KW"/>
</dbReference>
<dbReference type="SMART" id="SM00195">
    <property type="entry name" value="DSPc"/>
    <property type="match status" value="1"/>
</dbReference>
<dbReference type="PROSITE" id="PS00383">
    <property type="entry name" value="TYR_PHOSPHATASE_1"/>
    <property type="match status" value="1"/>
</dbReference>
<dbReference type="GeneID" id="55970614"/>
<evidence type="ECO:0000256" key="1">
    <source>
        <dbReference type="ARBA" id="ARBA00022801"/>
    </source>
</evidence>
<dbReference type="InterPro" id="IPR051029">
    <property type="entry name" value="mRNA_Capping_Enz/RNA_Phosphat"/>
</dbReference>
<name>A0A9P5D1D2_9HYPO</name>
<dbReference type="InterPro" id="IPR000073">
    <property type="entry name" value="AB_hydrolase_1"/>
</dbReference>
<dbReference type="InterPro" id="IPR029058">
    <property type="entry name" value="AB_hydrolase_fold"/>
</dbReference>
<dbReference type="Gene3D" id="3.40.50.1820">
    <property type="entry name" value="alpha/beta hydrolase"/>
    <property type="match status" value="1"/>
</dbReference>
<sequence>MDPLSVDPHLTDPPLLSSNSKFKSYTTSQARYPGIRVFFHEHAKADELYRDNGPLPLLVFIPGLGGSVAQFHPLMSSLIDVAPCLSFDWPGGGRSEYAPTSWGPYSPDALRELVEMIIEDHRNKDAGQTAVLIGHSMGTAYCAMLANPTVPHKTSLSEYIVGVVGICPISSPINEKSAAWGRRLMLIPDWLFDLWRMWDGMGGPESPSVGRFVGKGADAELKLLQYRFNKQSRSPVWKRMFYGLLSYKDGKPAGGFTGLDIWAGLRCPVFLISGENDALTPPAEAKRIFQVLKSGDNAAAADPEGFTTMSSTSSPGAPEPPKTAPADTALADPPRGTTRPLPLSVDDIWEEHFQERAKALDQAAESAGDDACDDHPSTPHETPAAIPPQPRHPGRVVDIKIMPAPATHAVLYAPRTVRAMAGLIGDFLATNVTGRLSLGWQLQYLSREGKWDVKNLKKWRSVNPVSDPIGPPGNPVFRAMKTLREADDVHTPSVFVSRWGPPKIRHVVDISKDQPVYDPRGLERAGIKYHKFPTVSKVPPTAEEVEAFIDLIDALRDVHTGQESDQEVSEDAEGLIGVHCHYGFNRTGYFLVCYLVERCGFTVKEAIEEFAKARPNGIRHSHFLDRLYVRYNLDRE</sequence>
<evidence type="ECO:0000313" key="5">
    <source>
        <dbReference type="EMBL" id="KAF4119720.1"/>
    </source>
</evidence>